<comment type="similarity">
    <text evidence="2">Belongs to the krueppel C2H2-type zinc-finger protein family.</text>
</comment>
<dbReference type="Gene3D" id="3.30.160.60">
    <property type="entry name" value="Classic Zinc Finger"/>
    <property type="match status" value="7"/>
</dbReference>
<dbReference type="GO" id="GO:0005634">
    <property type="term" value="C:nucleus"/>
    <property type="evidence" value="ECO:0007669"/>
    <property type="project" value="UniProtKB-SubCell"/>
</dbReference>
<dbReference type="FunFam" id="3.30.160.60:FF:001954">
    <property type="entry name" value="Zinc finger protein 787"/>
    <property type="match status" value="1"/>
</dbReference>
<dbReference type="Pfam" id="PF00096">
    <property type="entry name" value="zf-C2H2"/>
    <property type="match status" value="4"/>
</dbReference>
<dbReference type="Ensembl" id="ENSELUT00000097756.1">
    <property type="protein sequence ID" value="ENSELUP00000095073.1"/>
    <property type="gene ID" value="ENSELUG00000035394.1"/>
</dbReference>
<dbReference type="PANTHER" id="PTHR24381:SF393">
    <property type="entry name" value="CHROMATIN-LINKED ADAPTOR FOR MSL PROTEINS, ISOFORM B"/>
    <property type="match status" value="1"/>
</dbReference>
<evidence type="ECO:0000313" key="11">
    <source>
        <dbReference type="Ensembl" id="ENSELUP00000095073.1"/>
    </source>
</evidence>
<sequence length="433" mass="48972">RLSESKMNPLSPEKEALMDEIEKSLWDLTEDHFFSTSDTFFFILSAFVYFQDTSSLSPSALLETPGCASPRTALLLGLKRVSVHLVDCRKMLGQSEQIVPKTTHSDNSSCILSNAEQHNITVSENKSGSHICDHCGKDFVSTTNLKTHLLYLSGERSHRHIRKTHSGEKVVVKRKAYQRKNVTAGKSHVCSECGKGFDQAGSLKRHLRIHTGEKPYVCPQCGKAFNDSGNLKKHMRFHTGKPRTAKHYPCSECGKQLNGKQSLKHHQKIFHTEHPYRCGHCKMSFVSATRLETHTKTRHPATDPLLNPHVCSECGRGFPVAANLKRHLRIHTGEKPYVCSQCGNSYSDGGNFQKHMRSHTGEKPYHCSLCSMKFCQTSALKWHHRKNHKGETLGPIRKHQEPLQCPHCEDKLSTKAFLKDHLQKTHNEREGLI</sequence>
<reference evidence="11 12" key="1">
    <citation type="submission" date="2020-02" db="EMBL/GenBank/DDBJ databases">
        <title>Esox lucius (northern pike) genome, fEsoLuc1, primary haplotype.</title>
        <authorList>
            <person name="Myers G."/>
            <person name="Karagic N."/>
            <person name="Meyer A."/>
            <person name="Pippel M."/>
            <person name="Reichard M."/>
            <person name="Winkler S."/>
            <person name="Tracey A."/>
            <person name="Sims Y."/>
            <person name="Howe K."/>
            <person name="Rhie A."/>
            <person name="Formenti G."/>
            <person name="Durbin R."/>
            <person name="Fedrigo O."/>
            <person name="Jarvis E.D."/>
        </authorList>
    </citation>
    <scope>NUCLEOTIDE SEQUENCE [LARGE SCALE GENOMIC DNA]</scope>
</reference>
<organism evidence="11 12">
    <name type="scientific">Esox lucius</name>
    <name type="common">Northern pike</name>
    <dbReference type="NCBI Taxonomy" id="8010"/>
    <lineage>
        <taxon>Eukaryota</taxon>
        <taxon>Metazoa</taxon>
        <taxon>Chordata</taxon>
        <taxon>Craniata</taxon>
        <taxon>Vertebrata</taxon>
        <taxon>Euteleostomi</taxon>
        <taxon>Actinopterygii</taxon>
        <taxon>Neopterygii</taxon>
        <taxon>Teleostei</taxon>
        <taxon>Protacanthopterygii</taxon>
        <taxon>Esociformes</taxon>
        <taxon>Esocidae</taxon>
        <taxon>Esox</taxon>
    </lineage>
</organism>
<evidence type="ECO:0000256" key="3">
    <source>
        <dbReference type="ARBA" id="ARBA00022723"/>
    </source>
</evidence>
<dbReference type="GO" id="GO:0000981">
    <property type="term" value="F:DNA-binding transcription factor activity, RNA polymerase II-specific"/>
    <property type="evidence" value="ECO:0007669"/>
    <property type="project" value="TreeGrafter"/>
</dbReference>
<dbReference type="AlphaFoldDB" id="A0AAY5L151"/>
<evidence type="ECO:0000256" key="1">
    <source>
        <dbReference type="ARBA" id="ARBA00004123"/>
    </source>
</evidence>
<dbReference type="PROSITE" id="PS50157">
    <property type="entry name" value="ZINC_FINGER_C2H2_2"/>
    <property type="match status" value="8"/>
</dbReference>
<dbReference type="PROSITE" id="PS00028">
    <property type="entry name" value="ZINC_FINGER_C2H2_1"/>
    <property type="match status" value="8"/>
</dbReference>
<evidence type="ECO:0000259" key="10">
    <source>
        <dbReference type="PROSITE" id="PS50157"/>
    </source>
</evidence>
<protein>
    <recommendedName>
        <fullName evidence="10">C2H2-type domain-containing protein</fullName>
    </recommendedName>
</protein>
<feature type="domain" description="C2H2-type" evidence="10">
    <location>
        <begin position="188"/>
        <end position="215"/>
    </location>
</feature>
<dbReference type="InterPro" id="IPR013087">
    <property type="entry name" value="Znf_C2H2_type"/>
</dbReference>
<dbReference type="FunFam" id="3.30.160.60:FF:000446">
    <property type="entry name" value="Zinc finger protein"/>
    <property type="match status" value="1"/>
</dbReference>
<feature type="domain" description="C2H2-type" evidence="10">
    <location>
        <begin position="248"/>
        <end position="276"/>
    </location>
</feature>
<feature type="domain" description="C2H2-type" evidence="10">
    <location>
        <begin position="130"/>
        <end position="157"/>
    </location>
</feature>
<evidence type="ECO:0000313" key="12">
    <source>
        <dbReference type="Proteomes" id="UP000265140"/>
    </source>
</evidence>
<feature type="domain" description="C2H2-type" evidence="10">
    <location>
        <begin position="276"/>
        <end position="304"/>
    </location>
</feature>
<feature type="domain" description="C2H2-type" evidence="10">
    <location>
        <begin position="216"/>
        <end position="243"/>
    </location>
</feature>
<dbReference type="SMART" id="SM00355">
    <property type="entry name" value="ZnF_C2H2"/>
    <property type="match status" value="9"/>
</dbReference>
<dbReference type="SUPFAM" id="SSF57667">
    <property type="entry name" value="beta-beta-alpha zinc fingers"/>
    <property type="match status" value="5"/>
</dbReference>
<keyword evidence="6" id="KW-0862">Zinc</keyword>
<keyword evidence="4" id="KW-0677">Repeat</keyword>
<evidence type="ECO:0000256" key="8">
    <source>
        <dbReference type="ARBA" id="ARBA00023242"/>
    </source>
</evidence>
<dbReference type="FunFam" id="3.30.160.60:FF:000478">
    <property type="entry name" value="Zinc finger protein 133"/>
    <property type="match status" value="1"/>
</dbReference>
<dbReference type="GO" id="GO:0008270">
    <property type="term" value="F:zinc ion binding"/>
    <property type="evidence" value="ECO:0007669"/>
    <property type="project" value="UniProtKB-KW"/>
</dbReference>
<keyword evidence="8" id="KW-0539">Nucleus</keyword>
<dbReference type="Pfam" id="PF13465">
    <property type="entry name" value="zf-H2C2_2"/>
    <property type="match status" value="1"/>
</dbReference>
<reference evidence="11" key="3">
    <citation type="submission" date="2025-09" db="UniProtKB">
        <authorList>
            <consortium name="Ensembl"/>
        </authorList>
    </citation>
    <scope>IDENTIFICATION</scope>
</reference>
<comment type="subcellular location">
    <subcellularLocation>
        <location evidence="1">Nucleus</location>
    </subcellularLocation>
</comment>
<accession>A0AAY5L151</accession>
<keyword evidence="12" id="KW-1185">Reference proteome</keyword>
<feature type="domain" description="C2H2-type" evidence="10">
    <location>
        <begin position="365"/>
        <end position="393"/>
    </location>
</feature>
<reference evidence="11" key="2">
    <citation type="submission" date="2025-08" db="UniProtKB">
        <authorList>
            <consortium name="Ensembl"/>
        </authorList>
    </citation>
    <scope>IDENTIFICATION</scope>
</reference>
<proteinExistence type="inferred from homology"/>
<dbReference type="FunFam" id="3.30.160.60:FF:001203">
    <property type="entry name" value="zinc finger protein 668"/>
    <property type="match status" value="1"/>
</dbReference>
<dbReference type="GeneTree" id="ENSGT00940000162287"/>
<evidence type="ECO:0000256" key="4">
    <source>
        <dbReference type="ARBA" id="ARBA00022737"/>
    </source>
</evidence>
<feature type="domain" description="C2H2-type" evidence="10">
    <location>
        <begin position="309"/>
        <end position="336"/>
    </location>
</feature>
<evidence type="ECO:0000256" key="6">
    <source>
        <dbReference type="ARBA" id="ARBA00022833"/>
    </source>
</evidence>
<dbReference type="GO" id="GO:0000977">
    <property type="term" value="F:RNA polymerase II transcription regulatory region sequence-specific DNA binding"/>
    <property type="evidence" value="ECO:0007669"/>
    <property type="project" value="TreeGrafter"/>
</dbReference>
<evidence type="ECO:0000256" key="5">
    <source>
        <dbReference type="ARBA" id="ARBA00022771"/>
    </source>
</evidence>
<name>A0AAY5L151_ESOLU</name>
<dbReference type="Proteomes" id="UP000265140">
    <property type="component" value="Chromosome 9"/>
</dbReference>
<evidence type="ECO:0000256" key="9">
    <source>
        <dbReference type="PROSITE-ProRule" id="PRU00042"/>
    </source>
</evidence>
<evidence type="ECO:0000256" key="2">
    <source>
        <dbReference type="ARBA" id="ARBA00006991"/>
    </source>
</evidence>
<dbReference type="FunFam" id="3.30.160.60:FF:001450">
    <property type="entry name" value="zinc finger protein 774"/>
    <property type="match status" value="1"/>
</dbReference>
<feature type="domain" description="C2H2-type" evidence="10">
    <location>
        <begin position="337"/>
        <end position="364"/>
    </location>
</feature>
<evidence type="ECO:0000256" key="7">
    <source>
        <dbReference type="ARBA" id="ARBA00023125"/>
    </source>
</evidence>
<keyword evidence="3" id="KW-0479">Metal-binding</keyword>
<dbReference type="PANTHER" id="PTHR24381">
    <property type="entry name" value="ZINC FINGER PROTEIN"/>
    <property type="match status" value="1"/>
</dbReference>
<keyword evidence="5 9" id="KW-0863">Zinc-finger</keyword>
<keyword evidence="7" id="KW-0238">DNA-binding</keyword>
<dbReference type="InterPro" id="IPR036236">
    <property type="entry name" value="Znf_C2H2_sf"/>
</dbReference>